<sequence>MMASQPIRNDRAPSVLIADDDVLILELLSEGFEIHGCRVFKAENGVDAWAVFNRESIDLVLTDIRMPGLDGAQLSHRIRKRSPMVKIAVMTGGDADAATDLLKAGTADYYFQKPFNLIGVCSCLVPEAKSVCSQ</sequence>
<evidence type="ECO:0000313" key="5">
    <source>
        <dbReference type="Proteomes" id="UP000425960"/>
    </source>
</evidence>
<evidence type="ECO:0000259" key="3">
    <source>
        <dbReference type="PROSITE" id="PS50110"/>
    </source>
</evidence>
<dbReference type="EMBL" id="AP021876">
    <property type="protein sequence ID" value="BBO86060.1"/>
    <property type="molecule type" value="Genomic_DNA"/>
</dbReference>
<protein>
    <recommendedName>
        <fullName evidence="3">Response regulatory domain-containing protein</fullName>
    </recommendedName>
</protein>
<dbReference type="InterPro" id="IPR050595">
    <property type="entry name" value="Bact_response_regulator"/>
</dbReference>
<dbReference type="SMART" id="SM00448">
    <property type="entry name" value="REC"/>
    <property type="match status" value="1"/>
</dbReference>
<feature type="domain" description="Response regulatory" evidence="3">
    <location>
        <begin position="14"/>
        <end position="128"/>
    </location>
</feature>
<dbReference type="RefSeq" id="WP_173180036.1">
    <property type="nucleotide sequence ID" value="NZ_AP021876.1"/>
</dbReference>
<dbReference type="Proteomes" id="UP000425960">
    <property type="component" value="Chromosome"/>
</dbReference>
<dbReference type="Gene3D" id="3.40.50.2300">
    <property type="match status" value="1"/>
</dbReference>
<dbReference type="Pfam" id="PF00072">
    <property type="entry name" value="Response_reg"/>
    <property type="match status" value="1"/>
</dbReference>
<feature type="modified residue" description="4-aspartylphosphate" evidence="2">
    <location>
        <position position="63"/>
    </location>
</feature>
<organism evidence="4 5">
    <name type="scientific">Desulfosarcina ovata subsp. sediminis</name>
    <dbReference type="NCBI Taxonomy" id="885957"/>
    <lineage>
        <taxon>Bacteria</taxon>
        <taxon>Pseudomonadati</taxon>
        <taxon>Thermodesulfobacteriota</taxon>
        <taxon>Desulfobacteria</taxon>
        <taxon>Desulfobacterales</taxon>
        <taxon>Desulfosarcinaceae</taxon>
        <taxon>Desulfosarcina</taxon>
    </lineage>
</organism>
<dbReference type="KEGG" id="dov:DSCO28_66260"/>
<dbReference type="SUPFAM" id="SSF52172">
    <property type="entry name" value="CheY-like"/>
    <property type="match status" value="1"/>
</dbReference>
<name>A0A5K8A165_9BACT</name>
<dbReference type="AlphaFoldDB" id="A0A5K8A165"/>
<gene>
    <name evidence="4" type="ORF">DSCO28_66260</name>
</gene>
<dbReference type="InterPro" id="IPR001789">
    <property type="entry name" value="Sig_transdc_resp-reg_receiver"/>
</dbReference>
<proteinExistence type="predicted"/>
<dbReference type="PROSITE" id="PS50110">
    <property type="entry name" value="RESPONSE_REGULATORY"/>
    <property type="match status" value="1"/>
</dbReference>
<dbReference type="PANTHER" id="PTHR44591">
    <property type="entry name" value="STRESS RESPONSE REGULATOR PROTEIN 1"/>
    <property type="match status" value="1"/>
</dbReference>
<evidence type="ECO:0000256" key="2">
    <source>
        <dbReference type="PROSITE-ProRule" id="PRU00169"/>
    </source>
</evidence>
<keyword evidence="1 2" id="KW-0597">Phosphoprotein</keyword>
<reference evidence="4 5" key="1">
    <citation type="submission" date="2019-11" db="EMBL/GenBank/DDBJ databases">
        <title>Comparative genomics of hydrocarbon-degrading Desulfosarcina strains.</title>
        <authorList>
            <person name="Watanabe M."/>
            <person name="Kojima H."/>
            <person name="Fukui M."/>
        </authorList>
    </citation>
    <scope>NUCLEOTIDE SEQUENCE [LARGE SCALE GENOMIC DNA]</scope>
    <source>
        <strain evidence="4 5">28bB2T</strain>
    </source>
</reference>
<dbReference type="GO" id="GO:0000160">
    <property type="term" value="P:phosphorelay signal transduction system"/>
    <property type="evidence" value="ECO:0007669"/>
    <property type="project" value="InterPro"/>
</dbReference>
<evidence type="ECO:0000256" key="1">
    <source>
        <dbReference type="ARBA" id="ARBA00022553"/>
    </source>
</evidence>
<evidence type="ECO:0000313" key="4">
    <source>
        <dbReference type="EMBL" id="BBO86060.1"/>
    </source>
</evidence>
<dbReference type="CDD" id="cd00156">
    <property type="entry name" value="REC"/>
    <property type="match status" value="1"/>
</dbReference>
<dbReference type="PANTHER" id="PTHR44591:SF3">
    <property type="entry name" value="RESPONSE REGULATORY DOMAIN-CONTAINING PROTEIN"/>
    <property type="match status" value="1"/>
</dbReference>
<accession>A0A5K8A165</accession>
<dbReference type="InterPro" id="IPR011006">
    <property type="entry name" value="CheY-like_superfamily"/>
</dbReference>